<reference evidence="3" key="2">
    <citation type="submission" date="2025-05" db="UniProtKB">
        <authorList>
            <consortium name="RefSeq"/>
        </authorList>
    </citation>
    <scope>IDENTIFICATION</scope>
    <source>
        <strain evidence="3">Aabys</strain>
        <tissue evidence="3">Whole body</tissue>
    </source>
</reference>
<organism evidence="1">
    <name type="scientific">Musca domestica</name>
    <name type="common">House fly</name>
    <dbReference type="NCBI Taxonomy" id="7370"/>
    <lineage>
        <taxon>Eukaryota</taxon>
        <taxon>Metazoa</taxon>
        <taxon>Ecdysozoa</taxon>
        <taxon>Arthropoda</taxon>
        <taxon>Hexapoda</taxon>
        <taxon>Insecta</taxon>
        <taxon>Pterygota</taxon>
        <taxon>Neoptera</taxon>
        <taxon>Endopterygota</taxon>
        <taxon>Diptera</taxon>
        <taxon>Brachycera</taxon>
        <taxon>Muscomorpha</taxon>
        <taxon>Muscoidea</taxon>
        <taxon>Muscidae</taxon>
        <taxon>Musca</taxon>
    </lineage>
</organism>
<name>A0A1I8N5E9_MUSDO</name>
<reference evidence="1" key="1">
    <citation type="submission" date="2020-05" db="UniProtKB">
        <authorList>
            <consortium name="EnsemblMetazoa"/>
        </authorList>
    </citation>
    <scope>IDENTIFICATION</scope>
    <source>
        <strain evidence="1">Aabys</strain>
    </source>
</reference>
<dbReference type="VEuPathDB" id="VectorBase:MDOMA2_000632"/>
<dbReference type="KEGG" id="mde:101894065"/>
<keyword evidence="2" id="KW-1185">Reference proteome</keyword>
<dbReference type="RefSeq" id="XP_058982891.1">
    <property type="nucleotide sequence ID" value="XM_059126908.1"/>
</dbReference>
<evidence type="ECO:0000313" key="2">
    <source>
        <dbReference type="Proteomes" id="UP001652621"/>
    </source>
</evidence>
<evidence type="ECO:0000313" key="3">
    <source>
        <dbReference type="RefSeq" id="XP_058982891.1"/>
    </source>
</evidence>
<protein>
    <submittedName>
        <fullName evidence="3">Uncharacterized protein CG45076 isoform X5</fullName>
    </submittedName>
</protein>
<evidence type="ECO:0000313" key="1">
    <source>
        <dbReference type="EnsemblMetazoa" id="MDOA011728-PC"/>
    </source>
</evidence>
<dbReference type="EnsemblMetazoa" id="MDOA011728-RC">
    <property type="protein sequence ID" value="MDOA011728-PC"/>
    <property type="gene ID" value="MDOA011728"/>
</dbReference>
<dbReference type="AlphaFoldDB" id="A0A1I8N5E9"/>
<proteinExistence type="predicted"/>
<dbReference type="OrthoDB" id="8194914at2759"/>
<dbReference type="Proteomes" id="UP001652621">
    <property type="component" value="Unplaced"/>
</dbReference>
<dbReference type="eggNOG" id="ENOG502S3AX">
    <property type="taxonomic scope" value="Eukaryota"/>
</dbReference>
<dbReference type="PANTHER" id="PTHR23242">
    <property type="entry name" value="TRANSCRIPTION FACTOR HOXA13"/>
    <property type="match status" value="1"/>
</dbReference>
<gene>
    <name evidence="1" type="primary">101894065</name>
    <name evidence="3" type="synonym">LOC101891721</name>
</gene>
<dbReference type="RefSeq" id="XP_005191682.3">
    <property type="nucleotide sequence ID" value="XM_005191625.4"/>
</dbReference>
<accession>A0A1I8N5E9</accession>
<sequence length="339" mass="38885">MVYESGFTTRRTYSSRPVVTSYSVSYPSVTKTTRVYKTSYPIYSTSTYTRGARVISSPVRIVSSPSRIITRVIRSPSPVRVVRSTTTRVITSPERVTSYTYTTPSTYASTYLPSTYTSYRPYYPTSYSSSYLLPSYYYTPISRVYTRSLSPVRIITSPVRSVSVSPLYSKRYMPGYGDRALTSYLTTEPFTTFREETGKIRHRAQSLIRDLHTPVPRRNRSCTPFPVSSYEPSSELALDAYVSRITNPVRHIAKEVHRMSMYPDPPRKYVGRSHLSSIRICGKKAYDIRRPMYDSDKVHTDINILSRYLREKQLKEKCEQSHEKSTENVATLCAAETEA</sequence>
<dbReference type="PANTHER" id="PTHR23242:SF9">
    <property type="entry name" value="TRANSCRIPTION FACTOR HOXA13"/>
    <property type="match status" value="1"/>
</dbReference>
<dbReference type="VEuPathDB" id="VectorBase:MDOA011728"/>